<organism evidence="3">
    <name type="scientific">Halisarca dujardinii</name>
    <name type="common">Dujardin's slime sponge</name>
    <dbReference type="NCBI Taxonomy" id="2583056"/>
    <lineage>
        <taxon>Eukaryota</taxon>
        <taxon>Metazoa</taxon>
        <taxon>Porifera</taxon>
        <taxon>Demospongiae</taxon>
        <taxon>Verongimorpha</taxon>
        <taxon>Chondrillida</taxon>
        <taxon>Halisarcidae</taxon>
        <taxon>Halisarca</taxon>
    </lineage>
</organism>
<evidence type="ECO:0000313" key="3">
    <source>
        <dbReference type="EMBL" id="WAQ15595.1"/>
    </source>
</evidence>
<sequence length="143" mass="15834">MANSWDQFIDHLIESSRDKSGEAHIDKACIISLEDGAPWTSSSHPNVLVLQGNEGREISTCFKKKDFTYFKSAGVYIEGGYGIFLRESGNSVYARSEGQGGLTLQASSKAIIIARCPRNQRYKHGLMNEAVHKLVGYLTSLDF</sequence>
<dbReference type="GO" id="GO:0003785">
    <property type="term" value="F:actin monomer binding"/>
    <property type="evidence" value="ECO:0007669"/>
    <property type="project" value="TreeGrafter"/>
</dbReference>
<dbReference type="Gene3D" id="3.30.450.30">
    <property type="entry name" value="Dynein light chain 2a, cytoplasmic"/>
    <property type="match status" value="1"/>
</dbReference>
<dbReference type="InterPro" id="IPR036140">
    <property type="entry name" value="PFN_sf"/>
</dbReference>
<dbReference type="AlphaFoldDB" id="A0A9E9GA84"/>
<evidence type="ECO:0000256" key="2">
    <source>
        <dbReference type="RuleBase" id="RU003909"/>
    </source>
</evidence>
<keyword evidence="2" id="KW-0009">Actin-binding</keyword>
<proteinExistence type="evidence at transcript level"/>
<reference evidence="3" key="1">
    <citation type="submission" date="2022-03" db="EMBL/GenBank/DDBJ databases">
        <authorList>
            <person name="Mikhailov K."/>
            <person name="Kravchuk O."/>
            <person name="Lyupina Y."/>
            <person name="Adameyko K."/>
        </authorList>
    </citation>
    <scope>NUCLEOTIDE SEQUENCE</scope>
</reference>
<dbReference type="SUPFAM" id="SSF55770">
    <property type="entry name" value="Profilin (actin-binding protein)"/>
    <property type="match status" value="1"/>
</dbReference>
<dbReference type="GO" id="GO:0005938">
    <property type="term" value="C:cell cortex"/>
    <property type="evidence" value="ECO:0007669"/>
    <property type="project" value="TreeGrafter"/>
</dbReference>
<dbReference type="PANTHER" id="PTHR11604">
    <property type="entry name" value="PROFILIN"/>
    <property type="match status" value="1"/>
</dbReference>
<evidence type="ECO:0000256" key="1">
    <source>
        <dbReference type="ARBA" id="ARBA00010058"/>
    </source>
</evidence>
<dbReference type="Pfam" id="PF00235">
    <property type="entry name" value="Profilin"/>
    <property type="match status" value="1"/>
</dbReference>
<name>A0A9E9GA84_HALDU</name>
<dbReference type="CDD" id="cd00148">
    <property type="entry name" value="PROF"/>
    <property type="match status" value="1"/>
</dbReference>
<protein>
    <recommendedName>
        <fullName evidence="2">Profilin</fullName>
    </recommendedName>
</protein>
<dbReference type="InterPro" id="IPR048278">
    <property type="entry name" value="PFN"/>
</dbReference>
<dbReference type="InterPro" id="IPR005455">
    <property type="entry name" value="PFN_euk"/>
</dbReference>
<comment type="similarity">
    <text evidence="1 2">Belongs to the profilin family.</text>
</comment>
<dbReference type="EMBL" id="ON088650">
    <property type="protein sequence ID" value="WAQ15595.1"/>
    <property type="molecule type" value="mRNA"/>
</dbReference>
<dbReference type="SMART" id="SM00392">
    <property type="entry name" value="PROF"/>
    <property type="match status" value="1"/>
</dbReference>
<accession>A0A9E9GA84</accession>
<dbReference type="PANTHER" id="PTHR11604:SF10">
    <property type="entry name" value="PROFILIN"/>
    <property type="match status" value="1"/>
</dbReference>